<sequence length="65" mass="7375">MAEHETPYDKLKKANDDYHESVQEILLDGELDVATKVNFANHVRTVFANMVEADKVIEAHYAQGD</sequence>
<dbReference type="EMBL" id="LAZR01002933">
    <property type="protein sequence ID" value="KKN23851.1"/>
    <property type="molecule type" value="Genomic_DNA"/>
</dbReference>
<dbReference type="AlphaFoldDB" id="A0A0F9RFL5"/>
<accession>A0A0F9RFL5</accession>
<protein>
    <submittedName>
        <fullName evidence="1">Uncharacterized protein</fullName>
    </submittedName>
</protein>
<organism evidence="1">
    <name type="scientific">marine sediment metagenome</name>
    <dbReference type="NCBI Taxonomy" id="412755"/>
    <lineage>
        <taxon>unclassified sequences</taxon>
        <taxon>metagenomes</taxon>
        <taxon>ecological metagenomes</taxon>
    </lineage>
</organism>
<reference evidence="1" key="1">
    <citation type="journal article" date="2015" name="Nature">
        <title>Complex archaea that bridge the gap between prokaryotes and eukaryotes.</title>
        <authorList>
            <person name="Spang A."/>
            <person name="Saw J.H."/>
            <person name="Jorgensen S.L."/>
            <person name="Zaremba-Niedzwiedzka K."/>
            <person name="Martijn J."/>
            <person name="Lind A.E."/>
            <person name="van Eijk R."/>
            <person name="Schleper C."/>
            <person name="Guy L."/>
            <person name="Ettema T.J."/>
        </authorList>
    </citation>
    <scope>NUCLEOTIDE SEQUENCE</scope>
</reference>
<evidence type="ECO:0000313" key="1">
    <source>
        <dbReference type="EMBL" id="KKN23851.1"/>
    </source>
</evidence>
<comment type="caution">
    <text evidence="1">The sequence shown here is derived from an EMBL/GenBank/DDBJ whole genome shotgun (WGS) entry which is preliminary data.</text>
</comment>
<gene>
    <name evidence="1" type="ORF">LCGC14_0900810</name>
</gene>
<proteinExistence type="predicted"/>
<name>A0A0F9RFL5_9ZZZZ</name>